<reference evidence="2 3" key="1">
    <citation type="submission" date="2022-05" db="EMBL/GenBank/DDBJ databases">
        <title>Chromosome-level reference genomes for two strains of Caenorhabditis briggsae: an improved platform for comparative genomics.</title>
        <authorList>
            <person name="Stevens L."/>
            <person name="Andersen E.C."/>
        </authorList>
    </citation>
    <scope>NUCLEOTIDE SEQUENCE [LARGE SCALE GENOMIC DNA]</scope>
    <source>
        <strain evidence="2">QX1410_ONT</strain>
        <tissue evidence="2">Whole-organism</tissue>
    </source>
</reference>
<evidence type="ECO:0000313" key="2">
    <source>
        <dbReference type="EMBL" id="ULU04694.1"/>
    </source>
</evidence>
<name>A0AAE9DJ80_CAEBR</name>
<gene>
    <name evidence="2" type="ORF">L3Y34_017454</name>
</gene>
<organism evidence="2 3">
    <name type="scientific">Caenorhabditis briggsae</name>
    <dbReference type="NCBI Taxonomy" id="6238"/>
    <lineage>
        <taxon>Eukaryota</taxon>
        <taxon>Metazoa</taxon>
        <taxon>Ecdysozoa</taxon>
        <taxon>Nematoda</taxon>
        <taxon>Chromadorea</taxon>
        <taxon>Rhabditida</taxon>
        <taxon>Rhabditina</taxon>
        <taxon>Rhabditomorpha</taxon>
        <taxon>Rhabditoidea</taxon>
        <taxon>Rhabditidae</taxon>
        <taxon>Peloderinae</taxon>
        <taxon>Caenorhabditis</taxon>
    </lineage>
</organism>
<proteinExistence type="predicted"/>
<protein>
    <submittedName>
        <fullName evidence="2">Uncharacterized protein</fullName>
    </submittedName>
</protein>
<dbReference type="AlphaFoldDB" id="A0AAE9DJ80"/>
<evidence type="ECO:0000313" key="3">
    <source>
        <dbReference type="Proteomes" id="UP000827892"/>
    </source>
</evidence>
<keyword evidence="1" id="KW-0175">Coiled coil</keyword>
<dbReference type="EMBL" id="CP090892">
    <property type="protein sequence ID" value="ULU04694.1"/>
    <property type="molecule type" value="Genomic_DNA"/>
</dbReference>
<sequence length="140" mass="17055">MESLEDLMDRVMKLMVEVNQKNDLVDEGVRKLENCAQQVLQFRMDQRKIREEKREELEKIRKDRQAKEFRVEQLEEKLRRYEEYEKKSEQEMKNLGELKYKKEQENAAEWEEMDRELLAKRSDLNSRILKTLTGNSSNLQ</sequence>
<feature type="coiled-coil region" evidence="1">
    <location>
        <begin position="1"/>
        <end position="101"/>
    </location>
</feature>
<dbReference type="OMA" id="ENLMEMM"/>
<accession>A0AAE9DJ80</accession>
<dbReference type="Proteomes" id="UP000827892">
    <property type="component" value="Chromosome II"/>
</dbReference>
<evidence type="ECO:0000256" key="1">
    <source>
        <dbReference type="SAM" id="Coils"/>
    </source>
</evidence>